<proteinExistence type="inferred from homology"/>
<dbReference type="CDD" id="cd20805">
    <property type="entry name" value="C1_DGK_rpt2"/>
    <property type="match status" value="1"/>
</dbReference>
<evidence type="ECO:0000256" key="10">
    <source>
        <dbReference type="ARBA" id="ARBA00022840"/>
    </source>
</evidence>
<comment type="subcellular location">
    <subcellularLocation>
        <location evidence="1">Membrane</location>
    </subcellularLocation>
</comment>
<feature type="transmembrane region" description="Helical" evidence="13">
    <location>
        <begin position="25"/>
        <end position="45"/>
    </location>
</feature>
<evidence type="ECO:0000313" key="16">
    <source>
        <dbReference type="EMBL" id="KAF0689396.1"/>
    </source>
</evidence>
<dbReference type="SUPFAM" id="SSF57889">
    <property type="entry name" value="Cysteine-rich domain"/>
    <property type="match status" value="2"/>
</dbReference>
<keyword evidence="9" id="KW-0862">Zinc</keyword>
<feature type="domain" description="Phorbol-ester/DAG-type" evidence="14">
    <location>
        <begin position="98"/>
        <end position="153"/>
    </location>
</feature>
<dbReference type="EMBL" id="CAADRA010006477">
    <property type="protein sequence ID" value="VFT95880.1"/>
    <property type="molecule type" value="Genomic_DNA"/>
</dbReference>
<dbReference type="InterPro" id="IPR037607">
    <property type="entry name" value="DGK"/>
</dbReference>
<organism evidence="17 18">
    <name type="scientific">Aphanomyces stellatus</name>
    <dbReference type="NCBI Taxonomy" id="120398"/>
    <lineage>
        <taxon>Eukaryota</taxon>
        <taxon>Sar</taxon>
        <taxon>Stramenopiles</taxon>
        <taxon>Oomycota</taxon>
        <taxon>Saprolegniomycetes</taxon>
        <taxon>Saprolegniales</taxon>
        <taxon>Verrucalvaceae</taxon>
        <taxon>Aphanomyces</taxon>
    </lineage>
</organism>
<keyword evidence="13" id="KW-0812">Transmembrane</keyword>
<dbReference type="GO" id="GO:0008270">
    <property type="term" value="F:zinc ion binding"/>
    <property type="evidence" value="ECO:0007669"/>
    <property type="project" value="UniProtKB-KW"/>
</dbReference>
<dbReference type="PROSITE" id="PS50081">
    <property type="entry name" value="ZF_DAG_PE_2"/>
    <property type="match status" value="2"/>
</dbReference>
<keyword evidence="6 12" id="KW-0547">Nucleotide-binding</keyword>
<dbReference type="GO" id="GO:0016020">
    <property type="term" value="C:membrane"/>
    <property type="evidence" value="ECO:0007669"/>
    <property type="project" value="UniProtKB-SubCell"/>
</dbReference>
<dbReference type="Pfam" id="PF00609">
    <property type="entry name" value="DAGK_acc"/>
    <property type="match status" value="1"/>
</dbReference>
<evidence type="ECO:0000256" key="8">
    <source>
        <dbReference type="ARBA" id="ARBA00022777"/>
    </source>
</evidence>
<dbReference type="Gene3D" id="3.30.60.20">
    <property type="match status" value="2"/>
</dbReference>
<keyword evidence="7" id="KW-0863">Zinc-finger</keyword>
<dbReference type="EMBL" id="VJMH01006456">
    <property type="protein sequence ID" value="KAF0689396.1"/>
    <property type="molecule type" value="Genomic_DNA"/>
</dbReference>
<evidence type="ECO:0000256" key="3">
    <source>
        <dbReference type="ARBA" id="ARBA00022679"/>
    </source>
</evidence>
<dbReference type="GO" id="GO:0005524">
    <property type="term" value="F:ATP binding"/>
    <property type="evidence" value="ECO:0007669"/>
    <property type="project" value="UniProtKB-KW"/>
</dbReference>
<dbReference type="Gene3D" id="2.60.200.40">
    <property type="match status" value="1"/>
</dbReference>
<reference evidence="16" key="2">
    <citation type="submission" date="2019-06" db="EMBL/GenBank/DDBJ databases">
        <title>Genomics analysis of Aphanomyces spp. identifies a new class of oomycete effector associated with host adaptation.</title>
        <authorList>
            <person name="Gaulin E."/>
        </authorList>
    </citation>
    <scope>NUCLEOTIDE SEQUENCE</scope>
    <source>
        <strain evidence="16">CBS 578.67</strain>
    </source>
</reference>
<dbReference type="InterPro" id="IPR046349">
    <property type="entry name" value="C1-like_sf"/>
</dbReference>
<dbReference type="SUPFAM" id="SSF111331">
    <property type="entry name" value="NAD kinase/diacylglycerol kinase-like"/>
    <property type="match status" value="1"/>
</dbReference>
<dbReference type="InterPro" id="IPR001206">
    <property type="entry name" value="Diacylglycerol_kinase_cat_dom"/>
</dbReference>
<accession>A0A485LC40</accession>
<evidence type="ECO:0000256" key="4">
    <source>
        <dbReference type="ARBA" id="ARBA00022723"/>
    </source>
</evidence>
<dbReference type="AlphaFoldDB" id="A0A485LC40"/>
<evidence type="ECO:0000256" key="9">
    <source>
        <dbReference type="ARBA" id="ARBA00022833"/>
    </source>
</evidence>
<dbReference type="PROSITE" id="PS50146">
    <property type="entry name" value="DAGK"/>
    <property type="match status" value="1"/>
</dbReference>
<dbReference type="InterPro" id="IPR016064">
    <property type="entry name" value="NAD/diacylglycerol_kinase_sf"/>
</dbReference>
<keyword evidence="8 12" id="KW-0418">Kinase</keyword>
<dbReference type="Pfam" id="PF00130">
    <property type="entry name" value="C1_1"/>
    <property type="match status" value="1"/>
</dbReference>
<keyword evidence="4" id="KW-0479">Metal-binding</keyword>
<dbReference type="SMART" id="SM00046">
    <property type="entry name" value="DAGKc"/>
    <property type="match status" value="1"/>
</dbReference>
<comment type="similarity">
    <text evidence="2 12">Belongs to the eukaryotic diacylglycerol kinase family.</text>
</comment>
<keyword evidence="5" id="KW-0677">Repeat</keyword>
<feature type="domain" description="DAGKc" evidence="15">
    <location>
        <begin position="328"/>
        <end position="465"/>
    </location>
</feature>
<dbReference type="InterPro" id="IPR017438">
    <property type="entry name" value="ATP-NAD_kinase_N"/>
</dbReference>
<evidence type="ECO:0000256" key="2">
    <source>
        <dbReference type="ARBA" id="ARBA00009280"/>
    </source>
</evidence>
<dbReference type="Gene3D" id="3.40.50.10330">
    <property type="entry name" value="Probable inorganic polyphosphate/atp-NAD kinase, domain 1"/>
    <property type="match status" value="1"/>
</dbReference>
<protein>
    <recommendedName>
        <fullName evidence="12">Diacylglycerol kinase</fullName>
        <shortName evidence="12">DAG kinase</shortName>
        <ecNumber evidence="12">2.7.1.107</ecNumber>
    </recommendedName>
</protein>
<dbReference type="InterPro" id="IPR000756">
    <property type="entry name" value="Diacylglycerol_kin_accessory"/>
</dbReference>
<dbReference type="Proteomes" id="UP000332933">
    <property type="component" value="Unassembled WGS sequence"/>
</dbReference>
<dbReference type="PANTHER" id="PTHR11255">
    <property type="entry name" value="DIACYLGLYCEROL KINASE"/>
    <property type="match status" value="1"/>
</dbReference>
<evidence type="ECO:0000256" key="6">
    <source>
        <dbReference type="ARBA" id="ARBA00022741"/>
    </source>
</evidence>
<evidence type="ECO:0000256" key="5">
    <source>
        <dbReference type="ARBA" id="ARBA00022737"/>
    </source>
</evidence>
<dbReference type="PROSITE" id="PS00479">
    <property type="entry name" value="ZF_DAG_PE_1"/>
    <property type="match status" value="1"/>
</dbReference>
<dbReference type="SMART" id="SM00109">
    <property type="entry name" value="C1"/>
    <property type="match status" value="2"/>
</dbReference>
<evidence type="ECO:0000259" key="14">
    <source>
        <dbReference type="PROSITE" id="PS50081"/>
    </source>
</evidence>
<keyword evidence="18" id="KW-1185">Reference proteome</keyword>
<sequence length="717" mass="79859">MQSGTGAAVPNAPPPYVPRPTIHMWWLYLSVAASIGLMYEQLTIPTLQDVWTAIDDFWWVNVPILTLVGLLFVYVSVRRLVYFFSKPTFREGPYVLGRHQWRANNRAGPLWCNVCESIVIGIRSYVVSCDICGITAHGPCALRHLRAHHQPKCPCKLAAIPASCDAKEIEEYKKHVWVKGNIDPLDTCDLCGLFCGSILALSAMKCIWCHRRVHETCFETNGLSSVCDYGPHRQLVLPPTSVRIRDARPPKSTPVSLSSVKNAATQAVKHTMKITSLRKRSNSTTALVTEDGSTPKMAIQRSQTLQADALSQTADADTDLPYAIEPPVGTSPLLVFINSRSGGQMGVYMLRQLRRWLNPLQIYDLSVQGPEAALLQFCKVPGLRILVCGGDGSVGWVLGAIDNLSKTHVLRQPPVGILPLGTGNDLARILGWGSGYSDQAISDFLFELENAHISMLDRWRVDLNGEKRSTMNNYIGIGVDAQVALEFHEKRERSPSLFVNQFINKLWYSRYGAKNFLTRTCGNLETKIELVCDDEVLQLPPGIEGVIITNITSFAGGSVLWHEDPSEEYTYTPPNSTTKVHLGPASIQDGLLDIVAVYGTLHLGQLQVGLSKALRLRQARKVQVRLIERLPVQIDGEPWMQDPCTMDISFHHQAFMMARTTEERDTVTRQVGDVLDWAGNANIITWAQRDILLAEITRRVHAKDNPHQIPMDPSMFN</sequence>
<evidence type="ECO:0000259" key="15">
    <source>
        <dbReference type="PROSITE" id="PS50146"/>
    </source>
</evidence>
<evidence type="ECO:0000256" key="13">
    <source>
        <dbReference type="SAM" id="Phobius"/>
    </source>
</evidence>
<evidence type="ECO:0000256" key="7">
    <source>
        <dbReference type="ARBA" id="ARBA00022771"/>
    </source>
</evidence>
<dbReference type="GO" id="GO:0007200">
    <property type="term" value="P:phospholipase C-activating G protein-coupled receptor signaling pathway"/>
    <property type="evidence" value="ECO:0007669"/>
    <property type="project" value="InterPro"/>
</dbReference>
<name>A0A485LC40_9STRA</name>
<keyword evidence="11 13" id="KW-0472">Membrane</keyword>
<evidence type="ECO:0000313" key="17">
    <source>
        <dbReference type="EMBL" id="VFT95880.1"/>
    </source>
</evidence>
<evidence type="ECO:0000256" key="11">
    <source>
        <dbReference type="ARBA" id="ARBA00023136"/>
    </source>
</evidence>
<keyword evidence="3 12" id="KW-0808">Transferase</keyword>
<gene>
    <name evidence="17" type="primary">Aste57867_19158</name>
    <name evidence="16" type="ORF">As57867_019094</name>
    <name evidence="17" type="ORF">ASTE57867_19158</name>
</gene>
<dbReference type="Pfam" id="PF00781">
    <property type="entry name" value="DAGK_cat"/>
    <property type="match status" value="1"/>
</dbReference>
<evidence type="ECO:0000256" key="12">
    <source>
        <dbReference type="RuleBase" id="RU361128"/>
    </source>
</evidence>
<reference evidence="17 18" key="1">
    <citation type="submission" date="2019-03" db="EMBL/GenBank/DDBJ databases">
        <authorList>
            <person name="Gaulin E."/>
            <person name="Dumas B."/>
        </authorList>
    </citation>
    <scope>NUCLEOTIDE SEQUENCE [LARGE SCALE GENOMIC DNA]</scope>
    <source>
        <strain evidence="17">CBS 568.67</strain>
    </source>
</reference>
<comment type="catalytic activity">
    <reaction evidence="12">
        <text>a 1,2-diacyl-sn-glycerol + ATP = a 1,2-diacyl-sn-glycero-3-phosphate + ADP + H(+)</text>
        <dbReference type="Rhea" id="RHEA:10272"/>
        <dbReference type="ChEBI" id="CHEBI:15378"/>
        <dbReference type="ChEBI" id="CHEBI:17815"/>
        <dbReference type="ChEBI" id="CHEBI:30616"/>
        <dbReference type="ChEBI" id="CHEBI:58608"/>
        <dbReference type="ChEBI" id="CHEBI:456216"/>
        <dbReference type="EC" id="2.7.1.107"/>
    </reaction>
</comment>
<dbReference type="GO" id="GO:0004143">
    <property type="term" value="F:ATP-dependent diacylglycerol kinase activity"/>
    <property type="evidence" value="ECO:0007669"/>
    <property type="project" value="UniProtKB-EC"/>
</dbReference>
<keyword evidence="13" id="KW-1133">Transmembrane helix</keyword>
<dbReference type="OrthoDB" id="242257at2759"/>
<evidence type="ECO:0000313" key="18">
    <source>
        <dbReference type="Proteomes" id="UP000332933"/>
    </source>
</evidence>
<dbReference type="EC" id="2.7.1.107" evidence="12"/>
<dbReference type="InterPro" id="IPR002219">
    <property type="entry name" value="PKC_DAG/PE"/>
</dbReference>
<feature type="domain" description="Phorbol-ester/DAG-type" evidence="14">
    <location>
        <begin position="174"/>
        <end position="227"/>
    </location>
</feature>
<dbReference type="SMART" id="SM00045">
    <property type="entry name" value="DAGKa"/>
    <property type="match status" value="1"/>
</dbReference>
<evidence type="ECO:0000256" key="1">
    <source>
        <dbReference type="ARBA" id="ARBA00004370"/>
    </source>
</evidence>
<keyword evidence="10 12" id="KW-0067">ATP-binding</keyword>
<dbReference type="PANTHER" id="PTHR11255:SF54">
    <property type="entry name" value="DIACYLGLYCEROL KINASE THETA"/>
    <property type="match status" value="1"/>
</dbReference>
<feature type="transmembrane region" description="Helical" evidence="13">
    <location>
        <begin position="57"/>
        <end position="77"/>
    </location>
</feature>